<name>A0AAD7BNB6_9AGAR</name>
<dbReference type="Proteomes" id="UP001221142">
    <property type="component" value="Unassembled WGS sequence"/>
</dbReference>
<organism evidence="1 2">
    <name type="scientific">Roridomyces roridus</name>
    <dbReference type="NCBI Taxonomy" id="1738132"/>
    <lineage>
        <taxon>Eukaryota</taxon>
        <taxon>Fungi</taxon>
        <taxon>Dikarya</taxon>
        <taxon>Basidiomycota</taxon>
        <taxon>Agaricomycotina</taxon>
        <taxon>Agaricomycetes</taxon>
        <taxon>Agaricomycetidae</taxon>
        <taxon>Agaricales</taxon>
        <taxon>Marasmiineae</taxon>
        <taxon>Mycenaceae</taxon>
        <taxon>Roridomyces</taxon>
    </lineage>
</organism>
<dbReference type="EMBL" id="JARKIF010000012">
    <property type="protein sequence ID" value="KAJ7625967.1"/>
    <property type="molecule type" value="Genomic_DNA"/>
</dbReference>
<accession>A0AAD7BNB6</accession>
<evidence type="ECO:0000313" key="1">
    <source>
        <dbReference type="EMBL" id="KAJ7625967.1"/>
    </source>
</evidence>
<protein>
    <submittedName>
        <fullName evidence="1">Uncharacterized protein</fullName>
    </submittedName>
</protein>
<proteinExistence type="predicted"/>
<evidence type="ECO:0000313" key="2">
    <source>
        <dbReference type="Proteomes" id="UP001221142"/>
    </source>
</evidence>
<keyword evidence="2" id="KW-1185">Reference proteome</keyword>
<reference evidence="1" key="1">
    <citation type="submission" date="2023-03" db="EMBL/GenBank/DDBJ databases">
        <title>Massive genome expansion in bonnet fungi (Mycena s.s.) driven by repeated elements and novel gene families across ecological guilds.</title>
        <authorList>
            <consortium name="Lawrence Berkeley National Laboratory"/>
            <person name="Harder C.B."/>
            <person name="Miyauchi S."/>
            <person name="Viragh M."/>
            <person name="Kuo A."/>
            <person name="Thoen E."/>
            <person name="Andreopoulos B."/>
            <person name="Lu D."/>
            <person name="Skrede I."/>
            <person name="Drula E."/>
            <person name="Henrissat B."/>
            <person name="Morin E."/>
            <person name="Kohler A."/>
            <person name="Barry K."/>
            <person name="LaButti K."/>
            <person name="Morin E."/>
            <person name="Salamov A."/>
            <person name="Lipzen A."/>
            <person name="Mereny Z."/>
            <person name="Hegedus B."/>
            <person name="Baldrian P."/>
            <person name="Stursova M."/>
            <person name="Weitz H."/>
            <person name="Taylor A."/>
            <person name="Grigoriev I.V."/>
            <person name="Nagy L.G."/>
            <person name="Martin F."/>
            <person name="Kauserud H."/>
        </authorList>
    </citation>
    <scope>NUCLEOTIDE SEQUENCE</scope>
    <source>
        <strain evidence="1">9284</strain>
    </source>
</reference>
<feature type="non-terminal residue" evidence="1">
    <location>
        <position position="142"/>
    </location>
</feature>
<feature type="non-terminal residue" evidence="1">
    <location>
        <position position="1"/>
    </location>
</feature>
<sequence length="142" mass="15592">GSVGFANRLGKVQNIATCLITGAFKTTPIDTLNYMAHIPPIVNRLNHLSFNAATRLATLPPSNPLQKLTRRCVSHVPRCHRSVLHDTFSAFPSLTNLETIVPSVLETTWTPSFSHQIATDKNTALKELSNYSEDLCIFSDGS</sequence>
<dbReference type="AlphaFoldDB" id="A0AAD7BNB6"/>
<gene>
    <name evidence="1" type="ORF">FB45DRAFT_685877</name>
</gene>
<comment type="caution">
    <text evidence="1">The sequence shown here is derived from an EMBL/GenBank/DDBJ whole genome shotgun (WGS) entry which is preliminary data.</text>
</comment>